<feature type="region of interest" description="Disordered" evidence="1">
    <location>
        <begin position="1"/>
        <end position="79"/>
    </location>
</feature>
<organism evidence="2 3">
    <name type="scientific">Pomacea canaliculata</name>
    <name type="common">Golden apple snail</name>
    <dbReference type="NCBI Taxonomy" id="400727"/>
    <lineage>
        <taxon>Eukaryota</taxon>
        <taxon>Metazoa</taxon>
        <taxon>Spiralia</taxon>
        <taxon>Lophotrochozoa</taxon>
        <taxon>Mollusca</taxon>
        <taxon>Gastropoda</taxon>
        <taxon>Caenogastropoda</taxon>
        <taxon>Architaenioglossa</taxon>
        <taxon>Ampullarioidea</taxon>
        <taxon>Ampullariidae</taxon>
        <taxon>Pomacea</taxon>
    </lineage>
</organism>
<evidence type="ECO:0000256" key="1">
    <source>
        <dbReference type="SAM" id="MobiDB-lite"/>
    </source>
</evidence>
<gene>
    <name evidence="2" type="ORF">C0Q70_04436</name>
</gene>
<keyword evidence="3" id="KW-1185">Reference proteome</keyword>
<dbReference type="EMBL" id="PZQS01000003">
    <property type="protein sequence ID" value="PVD33186.1"/>
    <property type="molecule type" value="Genomic_DNA"/>
</dbReference>
<name>A0A2T7PID1_POMCA</name>
<comment type="caution">
    <text evidence="2">The sequence shown here is derived from an EMBL/GenBank/DDBJ whole genome shotgun (WGS) entry which is preliminary data.</text>
</comment>
<feature type="compositionally biased region" description="Low complexity" evidence="1">
    <location>
        <begin position="44"/>
        <end position="61"/>
    </location>
</feature>
<evidence type="ECO:0000313" key="2">
    <source>
        <dbReference type="EMBL" id="PVD33186.1"/>
    </source>
</evidence>
<dbReference type="Proteomes" id="UP000245119">
    <property type="component" value="Linkage Group LG3"/>
</dbReference>
<reference evidence="2 3" key="1">
    <citation type="submission" date="2018-04" db="EMBL/GenBank/DDBJ databases">
        <title>The genome of golden apple snail Pomacea canaliculata provides insight into stress tolerance and invasive adaptation.</title>
        <authorList>
            <person name="Liu C."/>
            <person name="Liu B."/>
            <person name="Ren Y."/>
            <person name="Zhang Y."/>
            <person name="Wang H."/>
            <person name="Li S."/>
            <person name="Jiang F."/>
            <person name="Yin L."/>
            <person name="Zhang G."/>
            <person name="Qian W."/>
            <person name="Fan W."/>
        </authorList>
    </citation>
    <scope>NUCLEOTIDE SEQUENCE [LARGE SCALE GENOMIC DNA]</scope>
    <source>
        <strain evidence="2">SZHN2017</strain>
        <tissue evidence="2">Muscle</tissue>
    </source>
</reference>
<accession>A0A2T7PID1</accession>
<dbReference type="AlphaFoldDB" id="A0A2T7PID1"/>
<evidence type="ECO:0000313" key="3">
    <source>
        <dbReference type="Proteomes" id="UP000245119"/>
    </source>
</evidence>
<protein>
    <submittedName>
        <fullName evidence="2">Uncharacterized protein</fullName>
    </submittedName>
</protein>
<sequence length="134" mass="14107">MLGEKGHCSVAPLMKKKHKKAQSPNSQQVEFITDTSDVKDTERSLSSASSSSSSSLSSSSSKKMDENPDTSKQPTSGMMWRATSGVFNTATSALSIGVGGVRWVAGKTYDVGAVVASKLPVPSLPIGKKKDKNE</sequence>
<proteinExistence type="predicted"/>
<feature type="compositionally biased region" description="Polar residues" evidence="1">
    <location>
        <begin position="22"/>
        <end position="35"/>
    </location>
</feature>